<dbReference type="SUPFAM" id="SSF81648">
    <property type="entry name" value="a domain/subunit of cytochrome bc1 complex (Ubiquinol-cytochrome c reductase)"/>
    <property type="match status" value="1"/>
</dbReference>
<evidence type="ECO:0000259" key="11">
    <source>
        <dbReference type="PROSITE" id="PS51003"/>
    </source>
</evidence>
<proteinExistence type="predicted"/>
<feature type="transmembrane region" description="Helical" evidence="10">
    <location>
        <begin position="145"/>
        <end position="161"/>
    </location>
</feature>
<sequence length="238" mass="27311">MTKINKNPLEIEFGEDIQTTPVRVAYVKGETSIAVERERDEEVLAFPHLIVREVLLFEILLIVLVIISLIFDAPLEDIANPLHSPNPAKAPWYFLGLQELLHYFPPVVAGVVLPVLVVIALVIIPYFRINLIRDPFWTGNIRKKFIIFSAVVLLINSPFIIARAFPIYICSAFIYILMVVPLLFPRSSGLAARIRKIPLADWIMIWFVLVSLVLTGIGVFFRGPEWRWVWPWKSGIYY</sequence>
<feature type="transmembrane region" description="Helical" evidence="10">
    <location>
        <begin position="167"/>
        <end position="185"/>
    </location>
</feature>
<evidence type="ECO:0000313" key="12">
    <source>
        <dbReference type="EMBL" id="OGG02352.1"/>
    </source>
</evidence>
<dbReference type="Gene3D" id="1.20.810.10">
    <property type="entry name" value="Cytochrome Bc1 Complex, Chain C"/>
    <property type="match status" value="1"/>
</dbReference>
<dbReference type="GO" id="GO:0016491">
    <property type="term" value="F:oxidoreductase activity"/>
    <property type="evidence" value="ECO:0007669"/>
    <property type="project" value="InterPro"/>
</dbReference>
<protein>
    <recommendedName>
        <fullName evidence="11">Cytochrome b/b6 C-terminal region profile domain-containing protein</fullName>
    </recommendedName>
</protein>
<keyword evidence="6" id="KW-0249">Electron transport</keyword>
<gene>
    <name evidence="12" type="ORF">A3F83_10600</name>
</gene>
<dbReference type="InterPro" id="IPR027387">
    <property type="entry name" value="Cytb/b6-like_sf"/>
</dbReference>
<keyword evidence="2" id="KW-0813">Transport</keyword>
<evidence type="ECO:0000313" key="13">
    <source>
        <dbReference type="Proteomes" id="UP000179129"/>
    </source>
</evidence>
<reference evidence="12 13" key="1">
    <citation type="journal article" date="2016" name="Nat. Commun.">
        <title>Thousands of microbial genomes shed light on interconnected biogeochemical processes in an aquifer system.</title>
        <authorList>
            <person name="Anantharaman K."/>
            <person name="Brown C.T."/>
            <person name="Hug L.A."/>
            <person name="Sharon I."/>
            <person name="Castelle C.J."/>
            <person name="Probst A.J."/>
            <person name="Thomas B.C."/>
            <person name="Singh A."/>
            <person name="Wilkins M.J."/>
            <person name="Karaoz U."/>
            <person name="Brodie E.L."/>
            <person name="Williams K.H."/>
            <person name="Hubbard S.S."/>
            <person name="Banfield J.F."/>
        </authorList>
    </citation>
    <scope>NUCLEOTIDE SEQUENCE [LARGE SCALE GENOMIC DNA]</scope>
</reference>
<organism evidence="12 13">
    <name type="scientific">Candidatus Glassbacteria bacterium RIFCSPLOWO2_12_FULL_58_11</name>
    <dbReference type="NCBI Taxonomy" id="1817867"/>
    <lineage>
        <taxon>Bacteria</taxon>
        <taxon>Candidatus Glassiibacteriota</taxon>
    </lineage>
</organism>
<keyword evidence="5" id="KW-0479">Metal-binding</keyword>
<evidence type="ECO:0000256" key="8">
    <source>
        <dbReference type="ARBA" id="ARBA00023004"/>
    </source>
</evidence>
<evidence type="ECO:0000256" key="7">
    <source>
        <dbReference type="ARBA" id="ARBA00022989"/>
    </source>
</evidence>
<accession>A0A1F5YR20</accession>
<dbReference type="EMBL" id="MFIX01000186">
    <property type="protein sequence ID" value="OGG02352.1"/>
    <property type="molecule type" value="Genomic_DNA"/>
</dbReference>
<dbReference type="GO" id="GO:0046872">
    <property type="term" value="F:metal ion binding"/>
    <property type="evidence" value="ECO:0007669"/>
    <property type="project" value="UniProtKB-KW"/>
</dbReference>
<keyword evidence="8" id="KW-0408">Iron</keyword>
<name>A0A1F5YR20_9BACT</name>
<evidence type="ECO:0000256" key="2">
    <source>
        <dbReference type="ARBA" id="ARBA00022448"/>
    </source>
</evidence>
<evidence type="ECO:0000256" key="9">
    <source>
        <dbReference type="ARBA" id="ARBA00023136"/>
    </source>
</evidence>
<dbReference type="AlphaFoldDB" id="A0A1F5YR20"/>
<keyword evidence="9 10" id="KW-0472">Membrane</keyword>
<evidence type="ECO:0000256" key="4">
    <source>
        <dbReference type="ARBA" id="ARBA00022692"/>
    </source>
</evidence>
<evidence type="ECO:0000256" key="6">
    <source>
        <dbReference type="ARBA" id="ARBA00022982"/>
    </source>
</evidence>
<dbReference type="STRING" id="1817867.A3F83_10600"/>
<dbReference type="GO" id="GO:0009055">
    <property type="term" value="F:electron transfer activity"/>
    <property type="evidence" value="ECO:0007669"/>
    <property type="project" value="InterPro"/>
</dbReference>
<evidence type="ECO:0000256" key="5">
    <source>
        <dbReference type="ARBA" id="ARBA00022723"/>
    </source>
</evidence>
<evidence type="ECO:0000256" key="1">
    <source>
        <dbReference type="ARBA" id="ARBA00004141"/>
    </source>
</evidence>
<dbReference type="PROSITE" id="PS51003">
    <property type="entry name" value="CYTB_CTER"/>
    <property type="match status" value="1"/>
</dbReference>
<keyword evidence="7 10" id="KW-1133">Transmembrane helix</keyword>
<dbReference type="Proteomes" id="UP000179129">
    <property type="component" value="Unassembled WGS sequence"/>
</dbReference>
<dbReference type="Pfam" id="PF00032">
    <property type="entry name" value="Cytochrom_B_C"/>
    <property type="match status" value="1"/>
</dbReference>
<feature type="domain" description="Cytochrome b/b6 C-terminal region profile" evidence="11">
    <location>
        <begin position="35"/>
        <end position="155"/>
    </location>
</feature>
<dbReference type="InterPro" id="IPR036150">
    <property type="entry name" value="Cyt_b/b6_C_sf"/>
</dbReference>
<keyword evidence="3" id="KW-0349">Heme</keyword>
<comment type="subcellular location">
    <subcellularLocation>
        <location evidence="1">Membrane</location>
        <topology evidence="1">Multi-pass membrane protein</topology>
    </subcellularLocation>
</comment>
<dbReference type="GO" id="GO:0016020">
    <property type="term" value="C:membrane"/>
    <property type="evidence" value="ECO:0007669"/>
    <property type="project" value="UniProtKB-SubCell"/>
</dbReference>
<evidence type="ECO:0000256" key="3">
    <source>
        <dbReference type="ARBA" id="ARBA00022617"/>
    </source>
</evidence>
<feature type="transmembrane region" description="Helical" evidence="10">
    <location>
        <begin position="103"/>
        <end position="124"/>
    </location>
</feature>
<feature type="transmembrane region" description="Helical" evidence="10">
    <location>
        <begin position="54"/>
        <end position="71"/>
    </location>
</feature>
<evidence type="ECO:0000256" key="10">
    <source>
        <dbReference type="SAM" id="Phobius"/>
    </source>
</evidence>
<keyword evidence="4 10" id="KW-0812">Transmembrane</keyword>
<comment type="caution">
    <text evidence="12">The sequence shown here is derived from an EMBL/GenBank/DDBJ whole genome shotgun (WGS) entry which is preliminary data.</text>
</comment>
<feature type="transmembrane region" description="Helical" evidence="10">
    <location>
        <begin position="197"/>
        <end position="221"/>
    </location>
</feature>
<dbReference type="InterPro" id="IPR005798">
    <property type="entry name" value="Cyt_b/b6_C"/>
</dbReference>